<sequence length="193" mass="21917">MIMKELSCGIDATKEDEPATSVEDTTDVDTLCMSLEGSHLNAIDAIDDIDDDITECDFASFSYQATPIEQDFFLPEFDQKQLDFEQKEKEPVADKANKSQLDSIFSVNSLVLETKDKQPQVSVAEQMKTHNQETVNAFDYDDSSKMLDCFHSSDKNKLFTVESKNAFEEDKDKWVSFLDNCKDFTLPSVFGRK</sequence>
<keyword evidence="2" id="KW-1185">Reference proteome</keyword>
<protein>
    <submittedName>
        <fullName evidence="1">Unnamed protein product</fullName>
    </submittedName>
</protein>
<evidence type="ECO:0000313" key="2">
    <source>
        <dbReference type="Proteomes" id="UP001165064"/>
    </source>
</evidence>
<dbReference type="Proteomes" id="UP001165064">
    <property type="component" value="Unassembled WGS sequence"/>
</dbReference>
<reference evidence="1" key="1">
    <citation type="submission" date="2023-04" db="EMBL/GenBank/DDBJ databases">
        <title>Ambrosiozyma monospora NBRC 10751.</title>
        <authorList>
            <person name="Ichikawa N."/>
            <person name="Sato H."/>
            <person name="Tonouchi N."/>
        </authorList>
    </citation>
    <scope>NUCLEOTIDE SEQUENCE</scope>
    <source>
        <strain evidence="1">NBRC 10751</strain>
    </source>
</reference>
<accession>A0ACB5U8K9</accession>
<comment type="caution">
    <text evidence="1">The sequence shown here is derived from an EMBL/GenBank/DDBJ whole genome shotgun (WGS) entry which is preliminary data.</text>
</comment>
<proteinExistence type="predicted"/>
<dbReference type="EMBL" id="BSXS01013220">
    <property type="protein sequence ID" value="GMF03739.1"/>
    <property type="molecule type" value="Genomic_DNA"/>
</dbReference>
<gene>
    <name evidence="1" type="ORF">Amon02_001189300</name>
</gene>
<organism evidence="1 2">
    <name type="scientific">Ambrosiozyma monospora</name>
    <name type="common">Yeast</name>
    <name type="synonym">Endomycopsis monosporus</name>
    <dbReference type="NCBI Taxonomy" id="43982"/>
    <lineage>
        <taxon>Eukaryota</taxon>
        <taxon>Fungi</taxon>
        <taxon>Dikarya</taxon>
        <taxon>Ascomycota</taxon>
        <taxon>Saccharomycotina</taxon>
        <taxon>Pichiomycetes</taxon>
        <taxon>Pichiales</taxon>
        <taxon>Pichiaceae</taxon>
        <taxon>Ambrosiozyma</taxon>
    </lineage>
</organism>
<evidence type="ECO:0000313" key="1">
    <source>
        <dbReference type="EMBL" id="GMF03739.1"/>
    </source>
</evidence>
<name>A0ACB5U8K9_AMBMO</name>